<accession>A0AAV3XQ43</accession>
<name>A0AAV3XQ43_9CYAN</name>
<feature type="region of interest" description="Disordered" evidence="1">
    <location>
        <begin position="1"/>
        <end position="29"/>
    </location>
</feature>
<sequence>MATLITLPDKHSQAEHGNEGGEMTVGVGMSPGDKSYDEPYWYVTPWPYPDTTNLPQVDGGGFWHTQHWVGAVLKASQLTQESASAQAKQVRVFLDSAVKASKALLEAEG</sequence>
<evidence type="ECO:0000256" key="1">
    <source>
        <dbReference type="SAM" id="MobiDB-lite"/>
    </source>
</evidence>
<gene>
    <name evidence="2" type="ORF">MiSe_84910</name>
</gene>
<feature type="compositionally biased region" description="Basic and acidic residues" evidence="1">
    <location>
        <begin position="8"/>
        <end position="19"/>
    </location>
</feature>
<dbReference type="Proteomes" id="UP001050975">
    <property type="component" value="Unassembled WGS sequence"/>
</dbReference>
<dbReference type="EMBL" id="BLAY01000241">
    <property type="protein sequence ID" value="GET43666.1"/>
    <property type="molecule type" value="Genomic_DNA"/>
</dbReference>
<reference evidence="2" key="1">
    <citation type="submission" date="2019-10" db="EMBL/GenBank/DDBJ databases">
        <title>Draft genome sequece of Microseira wollei NIES-4236.</title>
        <authorList>
            <person name="Yamaguchi H."/>
            <person name="Suzuki S."/>
            <person name="Kawachi M."/>
        </authorList>
    </citation>
    <scope>NUCLEOTIDE SEQUENCE</scope>
    <source>
        <strain evidence="2">NIES-4236</strain>
    </source>
</reference>
<evidence type="ECO:0000313" key="2">
    <source>
        <dbReference type="EMBL" id="GET43666.1"/>
    </source>
</evidence>
<protein>
    <submittedName>
        <fullName evidence="2">Uncharacterized protein</fullName>
    </submittedName>
</protein>
<proteinExistence type="predicted"/>
<keyword evidence="3" id="KW-1185">Reference proteome</keyword>
<organism evidence="2 3">
    <name type="scientific">Microseira wollei NIES-4236</name>
    <dbReference type="NCBI Taxonomy" id="2530354"/>
    <lineage>
        <taxon>Bacteria</taxon>
        <taxon>Bacillati</taxon>
        <taxon>Cyanobacteriota</taxon>
        <taxon>Cyanophyceae</taxon>
        <taxon>Oscillatoriophycideae</taxon>
        <taxon>Aerosakkonematales</taxon>
        <taxon>Aerosakkonemataceae</taxon>
        <taxon>Microseira</taxon>
    </lineage>
</organism>
<evidence type="ECO:0000313" key="3">
    <source>
        <dbReference type="Proteomes" id="UP001050975"/>
    </source>
</evidence>
<dbReference type="AlphaFoldDB" id="A0AAV3XQ43"/>
<dbReference type="RefSeq" id="WP_226592710.1">
    <property type="nucleotide sequence ID" value="NZ_BLAY01000241.1"/>
</dbReference>
<comment type="caution">
    <text evidence="2">The sequence shown here is derived from an EMBL/GenBank/DDBJ whole genome shotgun (WGS) entry which is preliminary data.</text>
</comment>